<protein>
    <recommendedName>
        <fullName evidence="4">Peptidase metallopeptidase domain-containing protein</fullName>
    </recommendedName>
</protein>
<evidence type="ECO:0000313" key="2">
    <source>
        <dbReference type="EMBL" id="OJJ69172.1"/>
    </source>
</evidence>
<evidence type="ECO:0000256" key="1">
    <source>
        <dbReference type="SAM" id="SignalP"/>
    </source>
</evidence>
<dbReference type="EMBL" id="KV878689">
    <property type="protein sequence ID" value="OJJ69172.1"/>
    <property type="molecule type" value="Genomic_DNA"/>
</dbReference>
<evidence type="ECO:0008006" key="4">
    <source>
        <dbReference type="Google" id="ProtNLM"/>
    </source>
</evidence>
<dbReference type="SUPFAM" id="SSF55486">
    <property type="entry name" value="Metalloproteases ('zincins'), catalytic domain"/>
    <property type="match status" value="1"/>
</dbReference>
<organism evidence="2 3">
    <name type="scientific">Aspergillus brasiliensis (strain CBS 101740 / IMI 381727 / IBT 21946)</name>
    <dbReference type="NCBI Taxonomy" id="767769"/>
    <lineage>
        <taxon>Eukaryota</taxon>
        <taxon>Fungi</taxon>
        <taxon>Dikarya</taxon>
        <taxon>Ascomycota</taxon>
        <taxon>Pezizomycotina</taxon>
        <taxon>Eurotiomycetes</taxon>
        <taxon>Eurotiomycetidae</taxon>
        <taxon>Eurotiales</taxon>
        <taxon>Aspergillaceae</taxon>
        <taxon>Aspergillus</taxon>
        <taxon>Aspergillus subgen. Circumdati</taxon>
    </lineage>
</organism>
<dbReference type="GeneID" id="93570865"/>
<proteinExistence type="predicted"/>
<dbReference type="Proteomes" id="UP000184499">
    <property type="component" value="Unassembled WGS sequence"/>
</dbReference>
<dbReference type="VEuPathDB" id="FungiDB:ASPBRDRAFT_131876"/>
<evidence type="ECO:0000313" key="3">
    <source>
        <dbReference type="Proteomes" id="UP000184499"/>
    </source>
</evidence>
<dbReference type="STRING" id="767769.A0A1L9UC25"/>
<feature type="chain" id="PRO_5009887743" description="Peptidase metallopeptidase domain-containing protein" evidence="1">
    <location>
        <begin position="27"/>
        <end position="339"/>
    </location>
</feature>
<keyword evidence="1" id="KW-0732">Signal</keyword>
<dbReference type="AlphaFoldDB" id="A0A1L9UC25"/>
<dbReference type="GO" id="GO:0008237">
    <property type="term" value="F:metallopeptidase activity"/>
    <property type="evidence" value="ECO:0007669"/>
    <property type="project" value="InterPro"/>
</dbReference>
<keyword evidence="3" id="KW-1185">Reference proteome</keyword>
<sequence>MIVLRMWTTLLLFLLFQLLIPATVNAGHPEWEHARFILPEWISIKPVEPWSRLWPDKTVKLCYESEATWRRYHLYYHSAMRLWYANGLPEDFKVREVGRDACRDTPHEQLLIKDTPDMFATDVGLTSMGYINGREYPNPERPRMYVSWYHKDTDKYRVSTIAHELAHAFGMQHEHQNPYFWMDGGKQVFIFDCEALEEYDEWKEEMSDDEIWGSEGICTNFKEADHLGVASANYLPLPFDEIMSPVGTWATKASVDWDSIMLYGSYTGAKKDKEGKGKEAVLLTADMNVYPEPEIPSADDVNGLKLLYNTVYGAPLRILFNDPRSPSFSTFRRYAGCST</sequence>
<accession>A0A1L9UC25</accession>
<dbReference type="OMA" id="HEHQNPL"/>
<reference evidence="3" key="1">
    <citation type="journal article" date="2017" name="Genome Biol.">
        <title>Comparative genomics reveals high biological diversity and specific adaptations in the industrially and medically important fungal genus Aspergillus.</title>
        <authorList>
            <person name="de Vries R.P."/>
            <person name="Riley R."/>
            <person name="Wiebenga A."/>
            <person name="Aguilar-Osorio G."/>
            <person name="Amillis S."/>
            <person name="Uchima C.A."/>
            <person name="Anderluh G."/>
            <person name="Asadollahi M."/>
            <person name="Askin M."/>
            <person name="Barry K."/>
            <person name="Battaglia E."/>
            <person name="Bayram O."/>
            <person name="Benocci T."/>
            <person name="Braus-Stromeyer S.A."/>
            <person name="Caldana C."/>
            <person name="Canovas D."/>
            <person name="Cerqueira G.C."/>
            <person name="Chen F."/>
            <person name="Chen W."/>
            <person name="Choi C."/>
            <person name="Clum A."/>
            <person name="Dos Santos R.A."/>
            <person name="Damasio A.R."/>
            <person name="Diallinas G."/>
            <person name="Emri T."/>
            <person name="Fekete E."/>
            <person name="Flipphi M."/>
            <person name="Freyberg S."/>
            <person name="Gallo A."/>
            <person name="Gournas C."/>
            <person name="Habgood R."/>
            <person name="Hainaut M."/>
            <person name="Harispe M.L."/>
            <person name="Henrissat B."/>
            <person name="Hilden K.S."/>
            <person name="Hope R."/>
            <person name="Hossain A."/>
            <person name="Karabika E."/>
            <person name="Karaffa L."/>
            <person name="Karanyi Z."/>
            <person name="Krasevec N."/>
            <person name="Kuo A."/>
            <person name="Kusch H."/>
            <person name="LaButti K."/>
            <person name="Lagendijk E.L."/>
            <person name="Lapidus A."/>
            <person name="Levasseur A."/>
            <person name="Lindquist E."/>
            <person name="Lipzen A."/>
            <person name="Logrieco A.F."/>
            <person name="MacCabe A."/>
            <person name="Maekelae M.R."/>
            <person name="Malavazi I."/>
            <person name="Melin P."/>
            <person name="Meyer V."/>
            <person name="Mielnichuk N."/>
            <person name="Miskei M."/>
            <person name="Molnar A.P."/>
            <person name="Mule G."/>
            <person name="Ngan C.Y."/>
            <person name="Orejas M."/>
            <person name="Orosz E."/>
            <person name="Ouedraogo J.P."/>
            <person name="Overkamp K.M."/>
            <person name="Park H.-S."/>
            <person name="Perrone G."/>
            <person name="Piumi F."/>
            <person name="Punt P.J."/>
            <person name="Ram A.F."/>
            <person name="Ramon A."/>
            <person name="Rauscher S."/>
            <person name="Record E."/>
            <person name="Riano-Pachon D.M."/>
            <person name="Robert V."/>
            <person name="Roehrig J."/>
            <person name="Ruller R."/>
            <person name="Salamov A."/>
            <person name="Salih N.S."/>
            <person name="Samson R.A."/>
            <person name="Sandor E."/>
            <person name="Sanguinetti M."/>
            <person name="Schuetze T."/>
            <person name="Sepcic K."/>
            <person name="Shelest E."/>
            <person name="Sherlock G."/>
            <person name="Sophianopoulou V."/>
            <person name="Squina F.M."/>
            <person name="Sun H."/>
            <person name="Susca A."/>
            <person name="Todd R.B."/>
            <person name="Tsang A."/>
            <person name="Unkles S.E."/>
            <person name="van de Wiele N."/>
            <person name="van Rossen-Uffink D."/>
            <person name="Oliveira J.V."/>
            <person name="Vesth T.C."/>
            <person name="Visser J."/>
            <person name="Yu J.-H."/>
            <person name="Zhou M."/>
            <person name="Andersen M.R."/>
            <person name="Archer D.B."/>
            <person name="Baker S.E."/>
            <person name="Benoit I."/>
            <person name="Brakhage A.A."/>
            <person name="Braus G.H."/>
            <person name="Fischer R."/>
            <person name="Frisvad J.C."/>
            <person name="Goldman G.H."/>
            <person name="Houbraken J."/>
            <person name="Oakley B."/>
            <person name="Pocsi I."/>
            <person name="Scazzocchio C."/>
            <person name="Seiboth B."/>
            <person name="vanKuyk P.A."/>
            <person name="Wortman J."/>
            <person name="Dyer P.S."/>
            <person name="Grigoriev I.V."/>
        </authorList>
    </citation>
    <scope>NUCLEOTIDE SEQUENCE [LARGE SCALE GENOMIC DNA]</scope>
    <source>
        <strain evidence="3">CBS 101740 / IMI 381727 / IBT 21946</strain>
    </source>
</reference>
<feature type="signal peptide" evidence="1">
    <location>
        <begin position="1"/>
        <end position="26"/>
    </location>
</feature>
<name>A0A1L9UC25_ASPBC</name>
<dbReference type="OrthoDB" id="291007at2759"/>
<dbReference type="InterPro" id="IPR024079">
    <property type="entry name" value="MetalloPept_cat_dom_sf"/>
</dbReference>
<dbReference type="Gene3D" id="3.40.390.10">
    <property type="entry name" value="Collagenase (Catalytic Domain)"/>
    <property type="match status" value="1"/>
</dbReference>
<dbReference type="RefSeq" id="XP_067476421.1">
    <property type="nucleotide sequence ID" value="XM_067618377.1"/>
</dbReference>
<gene>
    <name evidence="2" type="ORF">ASPBRDRAFT_131876</name>
</gene>